<sequence>MNLENVLPMDIEKRSFEIITEELGELKLDPDKESIIKRCIHTAADFDYARTMRFSDNVVEDTLAIMKNGGFTIVTDTKMAQTGINKAALAKLNGNAVCFMSDPDVAARAKEAGSTRAAACMEKVATLQGPVIIAIGNAPTALVRLDELVKEGKIKPALVIGVPVGFVNVVQSKEIIMASGVPYIVAVGRKGGSNVAAAICNALMYKLTSEQMNRK</sequence>
<dbReference type="PANTHER" id="PTHR43588:SF1">
    <property type="entry name" value="COBALT-PRECORRIN-8 METHYLMUTASE"/>
    <property type="match status" value="1"/>
</dbReference>
<dbReference type="Pfam" id="PF02570">
    <property type="entry name" value="CbiC"/>
    <property type="match status" value="1"/>
</dbReference>
<dbReference type="OrthoDB" id="9780708at2"/>
<feature type="domain" description="Cobalamin biosynthesis precorrin-8X methylmutase CobH/CbiC" evidence="5">
    <location>
        <begin position="10"/>
        <end position="205"/>
    </location>
</feature>
<evidence type="ECO:0000256" key="1">
    <source>
        <dbReference type="ARBA" id="ARBA00004953"/>
    </source>
</evidence>
<dbReference type="Gene3D" id="3.40.50.10230">
    <property type="entry name" value="Cobalamin biosynthesis CobH/CbiC, precorrin-8X methylmutase"/>
    <property type="match status" value="1"/>
</dbReference>
<keyword evidence="4" id="KW-0413">Isomerase</keyword>
<evidence type="ECO:0000256" key="3">
    <source>
        <dbReference type="ARBA" id="ARBA00022573"/>
    </source>
</evidence>
<name>A0A1G6JI65_9FIRM</name>
<evidence type="ECO:0000259" key="5">
    <source>
        <dbReference type="Pfam" id="PF02570"/>
    </source>
</evidence>
<comment type="similarity">
    <text evidence="2">Belongs to the CobH/CbiC family.</text>
</comment>
<evidence type="ECO:0000256" key="2">
    <source>
        <dbReference type="ARBA" id="ARBA00009774"/>
    </source>
</evidence>
<dbReference type="GO" id="GO:0009236">
    <property type="term" value="P:cobalamin biosynthetic process"/>
    <property type="evidence" value="ECO:0007669"/>
    <property type="project" value="UniProtKB-UniPathway"/>
</dbReference>
<dbReference type="InterPro" id="IPR003722">
    <property type="entry name" value="Cbl_synth_CobH/CbiC"/>
</dbReference>
<accession>A0A1G6JI65</accession>
<reference evidence="7" key="1">
    <citation type="submission" date="2016-10" db="EMBL/GenBank/DDBJ databases">
        <authorList>
            <person name="Varghese N."/>
            <person name="Submissions S."/>
        </authorList>
    </citation>
    <scope>NUCLEOTIDE SEQUENCE [LARGE SCALE GENOMIC DNA]</scope>
    <source>
        <strain evidence="7">DSM 11005</strain>
    </source>
</reference>
<dbReference type="Proteomes" id="UP000198943">
    <property type="component" value="Unassembled WGS sequence"/>
</dbReference>
<dbReference type="UniPathway" id="UPA00148"/>
<proteinExistence type="inferred from homology"/>
<dbReference type="InterPro" id="IPR036588">
    <property type="entry name" value="CobH/CbiC_sf"/>
</dbReference>
<keyword evidence="3" id="KW-0169">Cobalamin biosynthesis</keyword>
<dbReference type="EMBL" id="FMYW01000003">
    <property type="protein sequence ID" value="SDC18145.1"/>
    <property type="molecule type" value="Genomic_DNA"/>
</dbReference>
<comment type="pathway">
    <text evidence="1">Cofactor biosynthesis; adenosylcobalamin biosynthesis.</text>
</comment>
<protein>
    <submittedName>
        <fullName evidence="6">Precorrin-8X methylmutase</fullName>
    </submittedName>
</protein>
<organism evidence="6 7">
    <name type="scientific">Succiniclasticum ruminis</name>
    <dbReference type="NCBI Taxonomy" id="40841"/>
    <lineage>
        <taxon>Bacteria</taxon>
        <taxon>Bacillati</taxon>
        <taxon>Bacillota</taxon>
        <taxon>Negativicutes</taxon>
        <taxon>Acidaminococcales</taxon>
        <taxon>Acidaminococcaceae</taxon>
        <taxon>Succiniclasticum</taxon>
    </lineage>
</organism>
<evidence type="ECO:0000313" key="6">
    <source>
        <dbReference type="EMBL" id="SDC18145.1"/>
    </source>
</evidence>
<evidence type="ECO:0000313" key="7">
    <source>
        <dbReference type="Proteomes" id="UP000198943"/>
    </source>
</evidence>
<dbReference type="PANTHER" id="PTHR43588">
    <property type="entry name" value="COBALT-PRECORRIN-8 METHYLMUTASE"/>
    <property type="match status" value="1"/>
</dbReference>
<evidence type="ECO:0000256" key="4">
    <source>
        <dbReference type="ARBA" id="ARBA00023235"/>
    </source>
</evidence>
<dbReference type="RefSeq" id="WP_093729569.1">
    <property type="nucleotide sequence ID" value="NZ_FMYW01000003.1"/>
</dbReference>
<keyword evidence="7" id="KW-1185">Reference proteome</keyword>
<dbReference type="GO" id="GO:0016993">
    <property type="term" value="F:precorrin-8X methylmutase activity"/>
    <property type="evidence" value="ECO:0007669"/>
    <property type="project" value="InterPro"/>
</dbReference>
<dbReference type="AlphaFoldDB" id="A0A1G6JI65"/>
<dbReference type="SUPFAM" id="SSF63965">
    <property type="entry name" value="Precorrin-8X methylmutase CbiC/CobH"/>
    <property type="match status" value="1"/>
</dbReference>
<gene>
    <name evidence="6" type="ORF">SAMN04487864_103122</name>
</gene>